<dbReference type="EMBL" id="QDEB01060567">
    <property type="protein sequence ID" value="RZC36585.1"/>
    <property type="molecule type" value="Genomic_DNA"/>
</dbReference>
<dbReference type="Proteomes" id="UP000292052">
    <property type="component" value="Unassembled WGS sequence"/>
</dbReference>
<organism evidence="1 2">
    <name type="scientific">Asbolus verrucosus</name>
    <name type="common">Desert ironclad beetle</name>
    <dbReference type="NCBI Taxonomy" id="1661398"/>
    <lineage>
        <taxon>Eukaryota</taxon>
        <taxon>Metazoa</taxon>
        <taxon>Ecdysozoa</taxon>
        <taxon>Arthropoda</taxon>
        <taxon>Hexapoda</taxon>
        <taxon>Insecta</taxon>
        <taxon>Pterygota</taxon>
        <taxon>Neoptera</taxon>
        <taxon>Endopterygota</taxon>
        <taxon>Coleoptera</taxon>
        <taxon>Polyphaga</taxon>
        <taxon>Cucujiformia</taxon>
        <taxon>Tenebrionidae</taxon>
        <taxon>Pimeliinae</taxon>
        <taxon>Asbolus</taxon>
    </lineage>
</organism>
<keyword evidence="2" id="KW-1185">Reference proteome</keyword>
<evidence type="ECO:0000313" key="1">
    <source>
        <dbReference type="EMBL" id="RZC36585.1"/>
    </source>
</evidence>
<dbReference type="OrthoDB" id="6786148at2759"/>
<name>A0A482VUP6_ASBVE</name>
<comment type="caution">
    <text evidence="1">The sequence shown here is derived from an EMBL/GenBank/DDBJ whole genome shotgun (WGS) entry which is preliminary data.</text>
</comment>
<dbReference type="AlphaFoldDB" id="A0A482VUP6"/>
<sequence>MIDCELESVNNKIDDLEYKLDNCNNYDPKKLAELRNKTVVISNIDEVKKRTRKIFEKHK</sequence>
<reference evidence="1 2" key="1">
    <citation type="submission" date="2017-03" db="EMBL/GenBank/DDBJ databases">
        <title>Genome of the blue death feigning beetle - Asbolus verrucosus.</title>
        <authorList>
            <person name="Rider S.D."/>
        </authorList>
    </citation>
    <scope>NUCLEOTIDE SEQUENCE [LARGE SCALE GENOMIC DNA]</scope>
    <source>
        <strain evidence="1">Butters</strain>
        <tissue evidence="1">Head and leg muscle</tissue>
    </source>
</reference>
<evidence type="ECO:0000313" key="2">
    <source>
        <dbReference type="Proteomes" id="UP000292052"/>
    </source>
</evidence>
<gene>
    <name evidence="1" type="ORF">BDFB_014874</name>
</gene>
<protein>
    <submittedName>
        <fullName evidence="1">Uncharacterized protein</fullName>
    </submittedName>
</protein>
<proteinExistence type="predicted"/>
<accession>A0A482VUP6</accession>